<name>A0A9W5IR10_NEISU</name>
<gene>
    <name evidence="1" type="ORF">NEISUBOT_04271</name>
</gene>
<dbReference type="AlphaFoldDB" id="A0A9W5IR10"/>
<evidence type="ECO:0000313" key="1">
    <source>
        <dbReference type="EMBL" id="EFC52169.1"/>
    </source>
</evidence>
<dbReference type="Proteomes" id="UP000004621">
    <property type="component" value="Unassembled WGS sequence"/>
</dbReference>
<evidence type="ECO:0000313" key="2">
    <source>
        <dbReference type="Proteomes" id="UP000004621"/>
    </source>
</evidence>
<sequence length="45" mass="5361">MLSECFVIQKTVFCRYITKHHKKIRNHSFLFFQTAFNIGGQSLIK</sequence>
<proteinExistence type="predicted"/>
<reference evidence="1 2" key="1">
    <citation type="submission" date="2010-01" db="EMBL/GenBank/DDBJ databases">
        <authorList>
            <person name="Weinstock G."/>
            <person name="Sodergren E."/>
            <person name="Clifton S."/>
            <person name="Fulton L."/>
            <person name="Fulton B."/>
            <person name="Courtney L."/>
            <person name="Fronick C."/>
            <person name="Harrison M."/>
            <person name="Strong C."/>
            <person name="Farmer C."/>
            <person name="Delahaunty K."/>
            <person name="Markovic C."/>
            <person name="Hall O."/>
            <person name="Minx P."/>
            <person name="Tomlinson C."/>
            <person name="Mitreva M."/>
            <person name="Nelson J."/>
            <person name="Hou S."/>
            <person name="Wollam A."/>
            <person name="Pepin K.H."/>
            <person name="Johnson M."/>
            <person name="Bhonagiri V."/>
            <person name="Nash W.E."/>
            <person name="Warren W."/>
            <person name="Chinwalla A."/>
            <person name="Mardis E.R."/>
            <person name="Wilson R.K."/>
        </authorList>
    </citation>
    <scope>NUCLEOTIDE SEQUENCE [LARGE SCALE GENOMIC DNA]</scope>
    <source>
        <strain evidence="1 2">NJ9703</strain>
    </source>
</reference>
<dbReference type="EMBL" id="ACEO02000005">
    <property type="protein sequence ID" value="EFC52169.1"/>
    <property type="molecule type" value="Genomic_DNA"/>
</dbReference>
<comment type="caution">
    <text evidence="1">The sequence shown here is derived from an EMBL/GenBank/DDBJ whole genome shotgun (WGS) entry which is preliminary data.</text>
</comment>
<protein>
    <submittedName>
        <fullName evidence="1">Uncharacterized protein</fullName>
    </submittedName>
</protein>
<accession>A0A9W5IR10</accession>
<organism evidence="1 2">
    <name type="scientific">Neisseria subflava NJ9703</name>
    <dbReference type="NCBI Taxonomy" id="546268"/>
    <lineage>
        <taxon>Bacteria</taxon>
        <taxon>Pseudomonadati</taxon>
        <taxon>Pseudomonadota</taxon>
        <taxon>Betaproteobacteria</taxon>
        <taxon>Neisseriales</taxon>
        <taxon>Neisseriaceae</taxon>
        <taxon>Neisseria</taxon>
    </lineage>
</organism>